<evidence type="ECO:0000256" key="1">
    <source>
        <dbReference type="ARBA" id="ARBA00004141"/>
    </source>
</evidence>
<sequence>MFKRKVKKVQKQQKEKKKRKPQWGLFFDKVRHFFSLTPKSDRIVTLAVLLLVLCGTVMIISTNVGGTTSNANIVLMTTIRQVVYLVISFLFMWAANHIFNFKWFSKAQNMILIFAFIFMLMPLAFAASGGSHAWIRLPGGVTIQPAEFAKPLLILVFATSLYQARKDASMTRHWQILFRKPFICWAMLMVGIVLQHDYGTGFIISFIFFICLMIPAYPQMETFQKWLRRIIGTVFIVALVLFWVTDIGTSILSHTPLAHIATRIENAKNPYTDVYGSGYQPANALYGIGSGGLFGRGIGGSLRKYGYLTQADNDYILAVIIEETGIFGLGILSLLYGLLIYRFFYYAFKTNEFTYKTVLVGSSAYLFIHFVLNVGGVSGLIPSTGVPLLFISSGGSSLMAAFITIGLCQQCISQIRLKEMKSNAYRIR</sequence>
<dbReference type="GO" id="GO:0008360">
    <property type="term" value="P:regulation of cell shape"/>
    <property type="evidence" value="ECO:0007669"/>
    <property type="project" value="UniProtKB-KW"/>
</dbReference>
<dbReference type="GO" id="GO:0005886">
    <property type="term" value="C:plasma membrane"/>
    <property type="evidence" value="ECO:0007669"/>
    <property type="project" value="TreeGrafter"/>
</dbReference>
<dbReference type="AlphaFoldDB" id="A0A380LP66"/>
<evidence type="ECO:0000256" key="9">
    <source>
        <dbReference type="ARBA" id="ARBA00032370"/>
    </source>
</evidence>
<feature type="transmembrane region" description="Helical" evidence="17">
    <location>
        <begin position="176"/>
        <end position="194"/>
    </location>
</feature>
<feature type="transmembrane region" description="Helical" evidence="17">
    <location>
        <begin position="148"/>
        <end position="164"/>
    </location>
</feature>
<dbReference type="RefSeq" id="WP_022789778.1">
    <property type="nucleotide sequence ID" value="NZ_UHFX01000003.1"/>
</dbReference>
<evidence type="ECO:0000256" key="17">
    <source>
        <dbReference type="SAM" id="Phobius"/>
    </source>
</evidence>
<evidence type="ECO:0000256" key="13">
    <source>
        <dbReference type="ARBA" id="ARBA00041418"/>
    </source>
</evidence>
<feature type="transmembrane region" description="Helical" evidence="17">
    <location>
        <begin position="384"/>
        <end position="408"/>
    </location>
</feature>
<dbReference type="GO" id="GO:0015648">
    <property type="term" value="F:lipid-linked peptidoglycan transporter activity"/>
    <property type="evidence" value="ECO:0007669"/>
    <property type="project" value="TreeGrafter"/>
</dbReference>
<feature type="transmembrane region" description="Helical" evidence="17">
    <location>
        <begin position="82"/>
        <end position="99"/>
    </location>
</feature>
<comment type="subcellular location">
    <subcellularLocation>
        <location evidence="1">Membrane</location>
        <topology evidence="1">Multi-pass membrane protein</topology>
    </subcellularLocation>
</comment>
<evidence type="ECO:0000256" key="3">
    <source>
        <dbReference type="ARBA" id="ARBA00022679"/>
    </source>
</evidence>
<evidence type="ECO:0000256" key="16">
    <source>
        <dbReference type="ARBA" id="ARBA00049966"/>
    </source>
</evidence>
<dbReference type="GO" id="GO:0051301">
    <property type="term" value="P:cell division"/>
    <property type="evidence" value="ECO:0007669"/>
    <property type="project" value="InterPro"/>
</dbReference>
<keyword evidence="6" id="KW-0573">Peptidoglycan synthesis</keyword>
<feature type="transmembrane region" description="Helical" evidence="17">
    <location>
        <begin position="353"/>
        <end position="372"/>
    </location>
</feature>
<keyword evidence="4 17" id="KW-0812">Transmembrane</keyword>
<evidence type="ECO:0000313" key="19">
    <source>
        <dbReference type="Proteomes" id="UP000255523"/>
    </source>
</evidence>
<evidence type="ECO:0000256" key="8">
    <source>
        <dbReference type="ARBA" id="ARBA00023136"/>
    </source>
</evidence>
<reference evidence="18 19" key="1">
    <citation type="submission" date="2018-06" db="EMBL/GenBank/DDBJ databases">
        <authorList>
            <consortium name="Pathogen Informatics"/>
            <person name="Doyle S."/>
        </authorList>
    </citation>
    <scope>NUCLEOTIDE SEQUENCE [LARGE SCALE GENOMIC DNA]</scope>
    <source>
        <strain evidence="18 19">NCTC11087</strain>
    </source>
</reference>
<keyword evidence="3" id="KW-0808">Transferase</keyword>
<dbReference type="OrthoDB" id="9812661at2"/>
<accession>A0A380LP66</accession>
<dbReference type="EMBL" id="UHFX01000003">
    <property type="protein sequence ID" value="SUO05047.1"/>
    <property type="molecule type" value="Genomic_DNA"/>
</dbReference>
<dbReference type="PANTHER" id="PTHR30474:SF2">
    <property type="entry name" value="PEPTIDOGLYCAN GLYCOSYLTRANSFERASE FTSW-RELATED"/>
    <property type="match status" value="1"/>
</dbReference>
<evidence type="ECO:0000313" key="18">
    <source>
        <dbReference type="EMBL" id="SUO05047.1"/>
    </source>
</evidence>
<keyword evidence="5" id="KW-0133">Cell shape</keyword>
<dbReference type="InterPro" id="IPR001182">
    <property type="entry name" value="FtsW/RodA"/>
</dbReference>
<comment type="similarity">
    <text evidence="11">Belongs to the SEDS family. FtsW subfamily.</text>
</comment>
<evidence type="ECO:0000256" key="15">
    <source>
        <dbReference type="ARBA" id="ARBA00049902"/>
    </source>
</evidence>
<protein>
    <recommendedName>
        <fullName evidence="12">Probable peptidoglycan glycosyltransferase FtsW</fullName>
        <ecNumber evidence="14">2.4.99.28</ecNumber>
    </recommendedName>
    <alternativeName>
        <fullName evidence="13">Cell division protein FtsW</fullName>
    </alternativeName>
    <alternativeName>
        <fullName evidence="10">Cell wall polymerase</fullName>
    </alternativeName>
    <alternativeName>
        <fullName evidence="9">Peptidoglycan polymerase</fullName>
    </alternativeName>
</protein>
<feature type="transmembrane region" description="Helical" evidence="17">
    <location>
        <begin position="315"/>
        <end position="341"/>
    </location>
</feature>
<feature type="transmembrane region" description="Helical" evidence="17">
    <location>
        <begin position="230"/>
        <end position="252"/>
    </location>
</feature>
<dbReference type="GO" id="GO:0008955">
    <property type="term" value="F:peptidoglycan glycosyltransferase activity"/>
    <property type="evidence" value="ECO:0007669"/>
    <property type="project" value="UniProtKB-EC"/>
</dbReference>
<feature type="transmembrane region" description="Helical" evidence="17">
    <location>
        <begin position="43"/>
        <end position="62"/>
    </location>
</feature>
<evidence type="ECO:0000256" key="6">
    <source>
        <dbReference type="ARBA" id="ARBA00022984"/>
    </source>
</evidence>
<evidence type="ECO:0000256" key="4">
    <source>
        <dbReference type="ARBA" id="ARBA00022692"/>
    </source>
</evidence>
<dbReference type="GeneID" id="77462913"/>
<keyword evidence="19" id="KW-1185">Reference proteome</keyword>
<proteinExistence type="inferred from homology"/>
<evidence type="ECO:0000256" key="11">
    <source>
        <dbReference type="ARBA" id="ARBA00038053"/>
    </source>
</evidence>
<dbReference type="GO" id="GO:0032153">
    <property type="term" value="C:cell division site"/>
    <property type="evidence" value="ECO:0007669"/>
    <property type="project" value="TreeGrafter"/>
</dbReference>
<dbReference type="PANTHER" id="PTHR30474">
    <property type="entry name" value="CELL CYCLE PROTEIN"/>
    <property type="match status" value="1"/>
</dbReference>
<evidence type="ECO:0000256" key="12">
    <source>
        <dbReference type="ARBA" id="ARBA00041185"/>
    </source>
</evidence>
<evidence type="ECO:0000256" key="14">
    <source>
        <dbReference type="ARBA" id="ARBA00044770"/>
    </source>
</evidence>
<organism evidence="18 19">
    <name type="scientific">Faecalicoccus pleomorphus</name>
    <dbReference type="NCBI Taxonomy" id="1323"/>
    <lineage>
        <taxon>Bacteria</taxon>
        <taxon>Bacillati</taxon>
        <taxon>Bacillota</taxon>
        <taxon>Erysipelotrichia</taxon>
        <taxon>Erysipelotrichales</taxon>
        <taxon>Erysipelotrichaceae</taxon>
        <taxon>Faecalicoccus</taxon>
    </lineage>
</organism>
<keyword evidence="2" id="KW-0328">Glycosyltransferase</keyword>
<keyword evidence="8 17" id="KW-0472">Membrane</keyword>
<evidence type="ECO:0000256" key="10">
    <source>
        <dbReference type="ARBA" id="ARBA00033270"/>
    </source>
</evidence>
<dbReference type="EC" id="2.4.99.28" evidence="14"/>
<feature type="transmembrane region" description="Helical" evidence="17">
    <location>
        <begin position="111"/>
        <end position="128"/>
    </location>
</feature>
<keyword evidence="7 17" id="KW-1133">Transmembrane helix</keyword>
<name>A0A380LP66_9FIRM</name>
<comment type="catalytic activity">
    <reaction evidence="15">
        <text>[GlcNAc-(1-&gt;4)-Mur2Ac(oyl-L-Ala-gamma-D-Glu-L-Lys-D-Ala-D-Ala)](n)-di-trans,octa-cis-undecaprenyl diphosphate + beta-D-GlcNAc-(1-&gt;4)-Mur2Ac(oyl-L-Ala-gamma-D-Glu-L-Lys-D-Ala-D-Ala)-di-trans,octa-cis-undecaprenyl diphosphate = [GlcNAc-(1-&gt;4)-Mur2Ac(oyl-L-Ala-gamma-D-Glu-L-Lys-D-Ala-D-Ala)](n+1)-di-trans,octa-cis-undecaprenyl diphosphate + di-trans,octa-cis-undecaprenyl diphosphate + H(+)</text>
        <dbReference type="Rhea" id="RHEA:23708"/>
        <dbReference type="Rhea" id="RHEA-COMP:9602"/>
        <dbReference type="Rhea" id="RHEA-COMP:9603"/>
        <dbReference type="ChEBI" id="CHEBI:15378"/>
        <dbReference type="ChEBI" id="CHEBI:58405"/>
        <dbReference type="ChEBI" id="CHEBI:60033"/>
        <dbReference type="ChEBI" id="CHEBI:78435"/>
        <dbReference type="EC" id="2.4.99.28"/>
    </reaction>
</comment>
<evidence type="ECO:0000256" key="5">
    <source>
        <dbReference type="ARBA" id="ARBA00022960"/>
    </source>
</evidence>
<gene>
    <name evidence="18" type="primary">ftsW</name>
    <name evidence="18" type="ORF">NCTC11087_01982</name>
</gene>
<comment type="function">
    <text evidence="16">Peptidoglycan polymerase that is essential for cell division.</text>
</comment>
<dbReference type="GO" id="GO:0009252">
    <property type="term" value="P:peptidoglycan biosynthetic process"/>
    <property type="evidence" value="ECO:0007669"/>
    <property type="project" value="UniProtKB-KW"/>
</dbReference>
<evidence type="ECO:0000256" key="2">
    <source>
        <dbReference type="ARBA" id="ARBA00022676"/>
    </source>
</evidence>
<dbReference type="Pfam" id="PF01098">
    <property type="entry name" value="FTSW_RODA_SPOVE"/>
    <property type="match status" value="1"/>
</dbReference>
<feature type="transmembrane region" description="Helical" evidence="17">
    <location>
        <begin position="200"/>
        <end position="218"/>
    </location>
</feature>
<evidence type="ECO:0000256" key="7">
    <source>
        <dbReference type="ARBA" id="ARBA00022989"/>
    </source>
</evidence>
<dbReference type="Proteomes" id="UP000255523">
    <property type="component" value="Unassembled WGS sequence"/>
</dbReference>